<reference evidence="1 2" key="1">
    <citation type="submission" date="2018-02" db="EMBL/GenBank/DDBJ databases">
        <title>Draft genome of wild Prunus yedoensis var. nudiflora.</title>
        <authorList>
            <person name="Baek S."/>
            <person name="Kim J.-H."/>
            <person name="Choi K."/>
            <person name="Kim G.-B."/>
            <person name="Cho A."/>
            <person name="Jang H."/>
            <person name="Shin C.-H."/>
            <person name="Yu H.-J."/>
            <person name="Mun J.-H."/>
        </authorList>
    </citation>
    <scope>NUCLEOTIDE SEQUENCE [LARGE SCALE GENOMIC DNA]</scope>
    <source>
        <strain evidence="2">cv. Jeju island</strain>
        <tissue evidence="1">Leaf</tissue>
    </source>
</reference>
<keyword evidence="2" id="KW-1185">Reference proteome</keyword>
<accession>A0A314ZCS2</accession>
<name>A0A314ZCS2_PRUYE</name>
<evidence type="ECO:0008006" key="3">
    <source>
        <dbReference type="Google" id="ProtNLM"/>
    </source>
</evidence>
<proteinExistence type="predicted"/>
<gene>
    <name evidence="1" type="ORF">Pyn_27800</name>
</gene>
<evidence type="ECO:0000313" key="1">
    <source>
        <dbReference type="EMBL" id="PQQ17079.1"/>
    </source>
</evidence>
<evidence type="ECO:0000313" key="2">
    <source>
        <dbReference type="Proteomes" id="UP000250321"/>
    </source>
</evidence>
<dbReference type="AlphaFoldDB" id="A0A314ZCS2"/>
<organism evidence="1 2">
    <name type="scientific">Prunus yedoensis var. nudiflora</name>
    <dbReference type="NCBI Taxonomy" id="2094558"/>
    <lineage>
        <taxon>Eukaryota</taxon>
        <taxon>Viridiplantae</taxon>
        <taxon>Streptophyta</taxon>
        <taxon>Embryophyta</taxon>
        <taxon>Tracheophyta</taxon>
        <taxon>Spermatophyta</taxon>
        <taxon>Magnoliopsida</taxon>
        <taxon>eudicotyledons</taxon>
        <taxon>Gunneridae</taxon>
        <taxon>Pentapetalae</taxon>
        <taxon>rosids</taxon>
        <taxon>fabids</taxon>
        <taxon>Rosales</taxon>
        <taxon>Rosaceae</taxon>
        <taxon>Amygdaloideae</taxon>
        <taxon>Amygdaleae</taxon>
        <taxon>Prunus</taxon>
    </lineage>
</organism>
<sequence length="54" mass="6251">MPPRSKKRMMKQLQCSESTTQLMELPLEILLNILRGCPQNHCFLCFVSLRPFAA</sequence>
<dbReference type="EMBL" id="PJQY01000164">
    <property type="protein sequence ID" value="PQQ17079.1"/>
    <property type="molecule type" value="Genomic_DNA"/>
</dbReference>
<comment type="caution">
    <text evidence="1">The sequence shown here is derived from an EMBL/GenBank/DDBJ whole genome shotgun (WGS) entry which is preliminary data.</text>
</comment>
<dbReference type="Proteomes" id="UP000250321">
    <property type="component" value="Unassembled WGS sequence"/>
</dbReference>
<protein>
    <recommendedName>
        <fullName evidence="3">F-box domain-containing protein</fullName>
    </recommendedName>
</protein>